<dbReference type="GO" id="GO:0009986">
    <property type="term" value="C:cell surface"/>
    <property type="evidence" value="ECO:0007669"/>
    <property type="project" value="TreeGrafter"/>
</dbReference>
<dbReference type="PANTHER" id="PTHR16631:SF17">
    <property type="entry name" value="GLUCAN ENDO-1,3-BETA-GLUCOSIDASE BTGC"/>
    <property type="match status" value="1"/>
</dbReference>
<protein>
    <recommendedName>
        <fullName evidence="4">glucan endo-1,3-beta-D-glucosidase</fullName>
        <ecNumber evidence="4">3.2.1.39</ecNumber>
    </recommendedName>
    <alternativeName>
        <fullName evidence="14">Endo-1,3-beta-glucanase btgC</fullName>
    </alternativeName>
    <alternativeName>
        <fullName evidence="13">Laminarinase btgC</fullName>
    </alternativeName>
</protein>
<evidence type="ECO:0000256" key="13">
    <source>
        <dbReference type="ARBA" id="ARBA00042373"/>
    </source>
</evidence>
<dbReference type="InParanoid" id="A0A369JNY9"/>
<gene>
    <name evidence="16" type="primary">MP65_0</name>
    <name evidence="16" type="ORF">Hypma_010695</name>
</gene>
<evidence type="ECO:0000256" key="6">
    <source>
        <dbReference type="ARBA" id="ARBA00022801"/>
    </source>
</evidence>
<dbReference type="EMBL" id="LUEZ02000052">
    <property type="protein sequence ID" value="RDB22277.1"/>
    <property type="molecule type" value="Genomic_DNA"/>
</dbReference>
<keyword evidence="9" id="KW-0119">Carbohydrate metabolism</keyword>
<comment type="function">
    <text evidence="12">Glucanases play a role in cell expansion during growth, in cell-cell fusion during mating, and in spore release during sporulation. This enzyme may be involved in beta-glucan degradation. Active on laminarin and lichenan.</text>
</comment>
<feature type="signal peptide" evidence="15">
    <location>
        <begin position="1"/>
        <end position="20"/>
    </location>
</feature>
<dbReference type="SUPFAM" id="SSF51445">
    <property type="entry name" value="(Trans)glycosidases"/>
    <property type="match status" value="1"/>
</dbReference>
<keyword evidence="8" id="KW-0325">Glycoprotein</keyword>
<dbReference type="EC" id="3.2.1.39" evidence="4"/>
<organism evidence="16 17">
    <name type="scientific">Hypsizygus marmoreus</name>
    <name type="common">White beech mushroom</name>
    <name type="synonym">Agaricus marmoreus</name>
    <dbReference type="NCBI Taxonomy" id="39966"/>
    <lineage>
        <taxon>Eukaryota</taxon>
        <taxon>Fungi</taxon>
        <taxon>Dikarya</taxon>
        <taxon>Basidiomycota</taxon>
        <taxon>Agaricomycotina</taxon>
        <taxon>Agaricomycetes</taxon>
        <taxon>Agaricomycetidae</taxon>
        <taxon>Agaricales</taxon>
        <taxon>Tricholomatineae</taxon>
        <taxon>Lyophyllaceae</taxon>
        <taxon>Hypsizygus</taxon>
    </lineage>
</organism>
<dbReference type="Proteomes" id="UP000076154">
    <property type="component" value="Unassembled WGS sequence"/>
</dbReference>
<dbReference type="GO" id="GO:0005886">
    <property type="term" value="C:plasma membrane"/>
    <property type="evidence" value="ECO:0007669"/>
    <property type="project" value="UniProtKB-SubCell"/>
</dbReference>
<dbReference type="GO" id="GO:0000272">
    <property type="term" value="P:polysaccharide catabolic process"/>
    <property type="evidence" value="ECO:0007669"/>
    <property type="project" value="UniProtKB-KW"/>
</dbReference>
<dbReference type="GO" id="GO:0009277">
    <property type="term" value="C:fungal-type cell wall"/>
    <property type="evidence" value="ECO:0007669"/>
    <property type="project" value="TreeGrafter"/>
</dbReference>
<comment type="catalytic activity">
    <reaction evidence="1">
        <text>Hydrolysis of (1-&gt;3)-beta-D-glucosidic linkages in (1-&gt;3)-beta-D-glucans.</text>
        <dbReference type="EC" id="3.2.1.39"/>
    </reaction>
</comment>
<dbReference type="PANTHER" id="PTHR16631">
    <property type="entry name" value="GLUCAN 1,3-BETA-GLUCOSIDASE"/>
    <property type="match status" value="1"/>
</dbReference>
<evidence type="ECO:0000256" key="8">
    <source>
        <dbReference type="ARBA" id="ARBA00023180"/>
    </source>
</evidence>
<keyword evidence="15" id="KW-0732">Signal</keyword>
<dbReference type="InterPro" id="IPR017853">
    <property type="entry name" value="GH"/>
</dbReference>
<keyword evidence="7" id="KW-0472">Membrane</keyword>
<evidence type="ECO:0000256" key="5">
    <source>
        <dbReference type="ARBA" id="ARBA00022475"/>
    </source>
</evidence>
<reference evidence="16" key="1">
    <citation type="submission" date="2018-04" db="EMBL/GenBank/DDBJ databases">
        <title>Whole genome sequencing of Hypsizygus marmoreus.</title>
        <authorList>
            <person name="Choi I.-G."/>
            <person name="Min B."/>
            <person name="Kim J.-G."/>
            <person name="Kim S."/>
            <person name="Oh Y.-L."/>
            <person name="Kong W.-S."/>
            <person name="Park H."/>
            <person name="Jeong J."/>
            <person name="Song E.-S."/>
        </authorList>
    </citation>
    <scope>NUCLEOTIDE SEQUENCE [LARGE SCALE GENOMIC DNA]</scope>
    <source>
        <strain evidence="16">51987-8</strain>
    </source>
</reference>
<comment type="subcellular location">
    <subcellularLocation>
        <location evidence="2">Cell membrane</location>
        <topology evidence="2">Single-pass type II membrane protein</topology>
    </subcellularLocation>
</comment>
<dbReference type="AlphaFoldDB" id="A0A369JNY9"/>
<evidence type="ECO:0000256" key="7">
    <source>
        <dbReference type="ARBA" id="ARBA00023136"/>
    </source>
</evidence>
<sequence length="295" mass="31615">MKRILVLLFVSFITCQCSWASNHFAGITVSNSITGSSSYTCRTQAQWNELANNAKNSGFRSLRILGFDCGALDKASAAAASVGITVLAGIYVSGTIASSIGSVNDDVQAFRRAYQQYGAGRYVGLTIGNEVNDNPTNIVNAMKTIRDHLRSVGVSTPVSTVHTWIEVRKNPIFCGGDFVGANAHAFFDGHVSPENAGDFVMKTVLPLLRATCPGKHVIISESGWPSRGAAVGTSYPSLSAERSTFLSLNCGCRDDASASVYAFEYDDQHWKTTDIERSFGIFGKINLNGDVLAVC</sequence>
<dbReference type="OrthoDB" id="941679at2759"/>
<keyword evidence="10" id="KW-0961">Cell wall biogenesis/degradation</keyword>
<evidence type="ECO:0000256" key="1">
    <source>
        <dbReference type="ARBA" id="ARBA00000382"/>
    </source>
</evidence>
<evidence type="ECO:0000256" key="4">
    <source>
        <dbReference type="ARBA" id="ARBA00012780"/>
    </source>
</evidence>
<dbReference type="STRING" id="39966.A0A369JNY9"/>
<dbReference type="GO" id="GO:0042973">
    <property type="term" value="F:glucan endo-1,3-beta-D-glucosidase activity"/>
    <property type="evidence" value="ECO:0007669"/>
    <property type="project" value="UniProtKB-EC"/>
</dbReference>
<dbReference type="GO" id="GO:0071555">
    <property type="term" value="P:cell wall organization"/>
    <property type="evidence" value="ECO:0007669"/>
    <property type="project" value="UniProtKB-KW"/>
</dbReference>
<evidence type="ECO:0000256" key="14">
    <source>
        <dbReference type="ARBA" id="ARBA00043078"/>
    </source>
</evidence>
<evidence type="ECO:0000256" key="15">
    <source>
        <dbReference type="SAM" id="SignalP"/>
    </source>
</evidence>
<accession>A0A369JNY9</accession>
<evidence type="ECO:0000256" key="10">
    <source>
        <dbReference type="ARBA" id="ARBA00023316"/>
    </source>
</evidence>
<evidence type="ECO:0000256" key="9">
    <source>
        <dbReference type="ARBA" id="ARBA00023277"/>
    </source>
</evidence>
<evidence type="ECO:0000256" key="11">
    <source>
        <dbReference type="ARBA" id="ARBA00023326"/>
    </source>
</evidence>
<evidence type="ECO:0000256" key="2">
    <source>
        <dbReference type="ARBA" id="ARBA00004401"/>
    </source>
</evidence>
<name>A0A369JNY9_HYPMA</name>
<proteinExistence type="inferred from homology"/>
<comment type="caution">
    <text evidence="16">The sequence shown here is derived from an EMBL/GenBank/DDBJ whole genome shotgun (WGS) entry which is preliminary data.</text>
</comment>
<evidence type="ECO:0000313" key="17">
    <source>
        <dbReference type="Proteomes" id="UP000076154"/>
    </source>
</evidence>
<dbReference type="GO" id="GO:0005576">
    <property type="term" value="C:extracellular region"/>
    <property type="evidence" value="ECO:0007669"/>
    <property type="project" value="TreeGrafter"/>
</dbReference>
<keyword evidence="17" id="KW-1185">Reference proteome</keyword>
<keyword evidence="6" id="KW-0378">Hydrolase</keyword>
<comment type="similarity">
    <text evidence="3">Belongs to the glycosyl hydrolase 17 family.</text>
</comment>
<dbReference type="InterPro" id="IPR050732">
    <property type="entry name" value="Beta-glucan_modifiers"/>
</dbReference>
<keyword evidence="5" id="KW-1003">Cell membrane</keyword>
<evidence type="ECO:0000256" key="12">
    <source>
        <dbReference type="ARBA" id="ARBA00037649"/>
    </source>
</evidence>
<evidence type="ECO:0000256" key="3">
    <source>
        <dbReference type="ARBA" id="ARBA00008773"/>
    </source>
</evidence>
<evidence type="ECO:0000313" key="16">
    <source>
        <dbReference type="EMBL" id="RDB22277.1"/>
    </source>
</evidence>
<keyword evidence="11" id="KW-0624">Polysaccharide degradation</keyword>
<dbReference type="Gene3D" id="3.20.20.80">
    <property type="entry name" value="Glycosidases"/>
    <property type="match status" value="2"/>
</dbReference>
<feature type="chain" id="PRO_5016985232" description="glucan endo-1,3-beta-D-glucosidase" evidence="15">
    <location>
        <begin position="21"/>
        <end position="295"/>
    </location>
</feature>